<keyword evidence="2" id="KW-1185">Reference proteome</keyword>
<reference evidence="2" key="1">
    <citation type="submission" date="2016-06" db="EMBL/GenBank/DDBJ databases">
        <title>Parallel loss of symbiosis genes in relatives of nitrogen-fixing non-legume Parasponia.</title>
        <authorList>
            <person name="Van Velzen R."/>
            <person name="Holmer R."/>
            <person name="Bu F."/>
            <person name="Rutten L."/>
            <person name="Van Zeijl A."/>
            <person name="Liu W."/>
            <person name="Santuari L."/>
            <person name="Cao Q."/>
            <person name="Sharma T."/>
            <person name="Shen D."/>
            <person name="Roswanjaya Y."/>
            <person name="Wardhani T."/>
            <person name="Kalhor M.S."/>
            <person name="Jansen J."/>
            <person name="Van den Hoogen J."/>
            <person name="Gungor B."/>
            <person name="Hartog M."/>
            <person name="Hontelez J."/>
            <person name="Verver J."/>
            <person name="Yang W.-C."/>
            <person name="Schijlen E."/>
            <person name="Repin R."/>
            <person name="Schilthuizen M."/>
            <person name="Schranz E."/>
            <person name="Heidstra R."/>
            <person name="Miyata K."/>
            <person name="Fedorova E."/>
            <person name="Kohlen W."/>
            <person name="Bisseling T."/>
            <person name="Smit S."/>
            <person name="Geurts R."/>
        </authorList>
    </citation>
    <scope>NUCLEOTIDE SEQUENCE [LARGE SCALE GENOMIC DNA]</scope>
    <source>
        <strain evidence="2">cv. WU1-14</strain>
    </source>
</reference>
<organism evidence="1 2">
    <name type="scientific">Parasponia andersonii</name>
    <name type="common">Sponia andersonii</name>
    <dbReference type="NCBI Taxonomy" id="3476"/>
    <lineage>
        <taxon>Eukaryota</taxon>
        <taxon>Viridiplantae</taxon>
        <taxon>Streptophyta</taxon>
        <taxon>Embryophyta</taxon>
        <taxon>Tracheophyta</taxon>
        <taxon>Spermatophyta</taxon>
        <taxon>Magnoliopsida</taxon>
        <taxon>eudicotyledons</taxon>
        <taxon>Gunneridae</taxon>
        <taxon>Pentapetalae</taxon>
        <taxon>rosids</taxon>
        <taxon>fabids</taxon>
        <taxon>Rosales</taxon>
        <taxon>Cannabaceae</taxon>
        <taxon>Parasponia</taxon>
    </lineage>
</organism>
<dbReference type="Proteomes" id="UP000237105">
    <property type="component" value="Unassembled WGS sequence"/>
</dbReference>
<accession>A0A2P5CVE9</accession>
<dbReference type="EMBL" id="JXTB01000091">
    <property type="protein sequence ID" value="PON65030.1"/>
    <property type="molecule type" value="Genomic_DNA"/>
</dbReference>
<sequence>MTTATMNTLVLAGSSKISKLRNWWLALWGLRVPSKFTIAANLAEKGVKCSMVYKSLPELVVRGGEVKETWSQSFCWVHLSKYKSHKFSSSILYLFDHLNREDFEITTIILWFLWRQRNNHLDGNHI</sequence>
<gene>
    <name evidence="1" type="ORF">PanWU01x14_119470</name>
</gene>
<name>A0A2P5CVE9_PARAD</name>
<evidence type="ECO:0000313" key="2">
    <source>
        <dbReference type="Proteomes" id="UP000237105"/>
    </source>
</evidence>
<protein>
    <submittedName>
        <fullName evidence="1">Uncharacterized protein</fullName>
    </submittedName>
</protein>
<evidence type="ECO:0000313" key="1">
    <source>
        <dbReference type="EMBL" id="PON65030.1"/>
    </source>
</evidence>
<proteinExistence type="predicted"/>
<dbReference type="OrthoDB" id="10327700at2759"/>
<dbReference type="AlphaFoldDB" id="A0A2P5CVE9"/>
<comment type="caution">
    <text evidence="1">The sequence shown here is derived from an EMBL/GenBank/DDBJ whole genome shotgun (WGS) entry which is preliminary data.</text>
</comment>